<dbReference type="PROSITE" id="PS51462">
    <property type="entry name" value="NUDIX"/>
    <property type="match status" value="1"/>
</dbReference>
<dbReference type="GO" id="GO:0019509">
    <property type="term" value="P:L-methionine salvage from methylthioadenosine"/>
    <property type="evidence" value="ECO:0007669"/>
    <property type="project" value="TreeGrafter"/>
</dbReference>
<dbReference type="Gene3D" id="3.40.50.10470">
    <property type="entry name" value="Translation initiation factor eif-2b, domain 2"/>
    <property type="match status" value="1"/>
</dbReference>
<evidence type="ECO:0000313" key="4">
    <source>
        <dbReference type="EMBL" id="PMD26956.1"/>
    </source>
</evidence>
<name>A0A2J6QL38_9HELO</name>
<comment type="similarity">
    <text evidence="1 2">Belongs to the eIF-2B alpha/beta/delta subunits family.</text>
</comment>
<dbReference type="CDD" id="cd18872">
    <property type="entry name" value="NUDIX_eIF-2B"/>
    <property type="match status" value="1"/>
</dbReference>
<evidence type="ECO:0000259" key="3">
    <source>
        <dbReference type="PROSITE" id="PS51462"/>
    </source>
</evidence>
<dbReference type="Pfam" id="PF01008">
    <property type="entry name" value="IF-2B"/>
    <property type="match status" value="1"/>
</dbReference>
<dbReference type="InterPro" id="IPR042529">
    <property type="entry name" value="IF_2B-like_C"/>
</dbReference>
<dbReference type="Proteomes" id="UP000235672">
    <property type="component" value="Unassembled WGS sequence"/>
</dbReference>
<feature type="domain" description="Nudix hydrolase" evidence="3">
    <location>
        <begin position="6"/>
        <end position="153"/>
    </location>
</feature>
<protein>
    <submittedName>
        <fullName evidence="4">Nagb/rpia/CoA transferase-like protein</fullName>
    </submittedName>
</protein>
<dbReference type="Gene3D" id="3.90.79.10">
    <property type="entry name" value="Nucleoside Triphosphate Pyrophosphohydrolase"/>
    <property type="match status" value="1"/>
</dbReference>
<accession>A0A2J6QL38</accession>
<proteinExistence type="inferred from homology"/>
<dbReference type="GO" id="GO:0016740">
    <property type="term" value="F:transferase activity"/>
    <property type="evidence" value="ECO:0007669"/>
    <property type="project" value="UniProtKB-KW"/>
</dbReference>
<dbReference type="InterPro" id="IPR037171">
    <property type="entry name" value="NagB/RpiA_transferase-like"/>
</dbReference>
<dbReference type="InterPro" id="IPR015797">
    <property type="entry name" value="NUDIX_hydrolase-like_dom_sf"/>
</dbReference>
<sequence length="505" mass="56171">MSSNLRQRAVVSSFICTPPSSPNGLTFALFKRSQDVNSYQGKWAVCSGSIDPTDPSPEAAAKREIQEETTLSGSDVTLLRKGKPFSLTDEGLNTRWTIHPFAWQLKEGAKEIKFDWEHTEYKFIKPEDVQKYDHVPQLEVGMGRVLVSPETEAALAELRNDHESGAQALAVKALNLLQDSVRGNELSRLETSEEFWKELRWRAWHLAKNGRPSMGAAIEAELFNALDIVSRQLKSSESEGIRGIPLSNLKSITEAAISERISATQHSLENLAGHCVYLMETNSTTPDTNIATLSSSGTITRSLAMFVERVTKQGRKVKITVLESRPGFEGVAFVNTLLASFKEDKDIHSGLKIDIVSDASIATVLKDAHYLIFGGDKVLPNGDVSNKIGTLAAAMLAEELNSGCKVLALFTTNKITGRGFDSDHLGVEYNDPRELTSGWPEIYRQQLKKNQENGYQIEVKNAYFEWVPARYINQYISEVGRLEGEDIERLGRDSDELEERIFGDL</sequence>
<gene>
    <name evidence="4" type="ORF">NA56DRAFT_698198</name>
</gene>
<dbReference type="PANTHER" id="PTHR43475">
    <property type="entry name" value="METHYLTHIORIBOSE-1-PHOSPHATE ISOMERASE"/>
    <property type="match status" value="1"/>
</dbReference>
<evidence type="ECO:0000313" key="5">
    <source>
        <dbReference type="Proteomes" id="UP000235672"/>
    </source>
</evidence>
<dbReference type="InterPro" id="IPR000086">
    <property type="entry name" value="NUDIX_hydrolase_dom"/>
</dbReference>
<dbReference type="EMBL" id="KZ613467">
    <property type="protein sequence ID" value="PMD26956.1"/>
    <property type="molecule type" value="Genomic_DNA"/>
</dbReference>
<dbReference type="STRING" id="1745343.A0A2J6QL38"/>
<dbReference type="PANTHER" id="PTHR43475:SF3">
    <property type="entry name" value="TRANSLATION INITIATION FACTOR EIF-2B SUBUNIT FAMILY PROTEIN (AFU_ORTHOLOGUE AFUA_2G14290)"/>
    <property type="match status" value="1"/>
</dbReference>
<dbReference type="GO" id="GO:0046523">
    <property type="term" value="F:S-methyl-5-thioribose-1-phosphate isomerase activity"/>
    <property type="evidence" value="ECO:0007669"/>
    <property type="project" value="TreeGrafter"/>
</dbReference>
<keyword evidence="4" id="KW-0808">Transferase</keyword>
<dbReference type="InterPro" id="IPR000649">
    <property type="entry name" value="IF-2B-related"/>
</dbReference>
<dbReference type="SUPFAM" id="SSF55811">
    <property type="entry name" value="Nudix"/>
    <property type="match status" value="1"/>
</dbReference>
<dbReference type="AlphaFoldDB" id="A0A2J6QL38"/>
<dbReference type="Pfam" id="PF00293">
    <property type="entry name" value="NUDIX"/>
    <property type="match status" value="1"/>
</dbReference>
<evidence type="ECO:0000256" key="2">
    <source>
        <dbReference type="RuleBase" id="RU003814"/>
    </source>
</evidence>
<evidence type="ECO:0000256" key="1">
    <source>
        <dbReference type="ARBA" id="ARBA00007251"/>
    </source>
</evidence>
<dbReference type="SUPFAM" id="SSF100950">
    <property type="entry name" value="NagB/RpiA/CoA transferase-like"/>
    <property type="match status" value="1"/>
</dbReference>
<keyword evidence="5" id="KW-1185">Reference proteome</keyword>
<organism evidence="4 5">
    <name type="scientific">Hyaloscypha hepaticicola</name>
    <dbReference type="NCBI Taxonomy" id="2082293"/>
    <lineage>
        <taxon>Eukaryota</taxon>
        <taxon>Fungi</taxon>
        <taxon>Dikarya</taxon>
        <taxon>Ascomycota</taxon>
        <taxon>Pezizomycotina</taxon>
        <taxon>Leotiomycetes</taxon>
        <taxon>Helotiales</taxon>
        <taxon>Hyaloscyphaceae</taxon>
        <taxon>Hyaloscypha</taxon>
    </lineage>
</organism>
<dbReference type="OrthoDB" id="206213at2759"/>
<reference evidence="4 5" key="1">
    <citation type="submission" date="2016-05" db="EMBL/GenBank/DDBJ databases">
        <title>A degradative enzymes factory behind the ericoid mycorrhizal symbiosis.</title>
        <authorList>
            <consortium name="DOE Joint Genome Institute"/>
            <person name="Martino E."/>
            <person name="Morin E."/>
            <person name="Grelet G."/>
            <person name="Kuo A."/>
            <person name="Kohler A."/>
            <person name="Daghino S."/>
            <person name="Barry K."/>
            <person name="Choi C."/>
            <person name="Cichocki N."/>
            <person name="Clum A."/>
            <person name="Copeland A."/>
            <person name="Hainaut M."/>
            <person name="Haridas S."/>
            <person name="Labutti K."/>
            <person name="Lindquist E."/>
            <person name="Lipzen A."/>
            <person name="Khouja H.-R."/>
            <person name="Murat C."/>
            <person name="Ohm R."/>
            <person name="Olson A."/>
            <person name="Spatafora J."/>
            <person name="Veneault-Fourrey C."/>
            <person name="Henrissat B."/>
            <person name="Grigoriev I."/>
            <person name="Martin F."/>
            <person name="Perotto S."/>
        </authorList>
    </citation>
    <scope>NUCLEOTIDE SEQUENCE [LARGE SCALE GENOMIC DNA]</scope>
    <source>
        <strain evidence="4 5">UAMH 7357</strain>
    </source>
</reference>